<organism evidence="1 2">
    <name type="scientific">Streptomyces laurentii</name>
    <dbReference type="NCBI Taxonomy" id="39478"/>
    <lineage>
        <taxon>Bacteria</taxon>
        <taxon>Bacillati</taxon>
        <taxon>Actinomycetota</taxon>
        <taxon>Actinomycetes</taxon>
        <taxon>Kitasatosporales</taxon>
        <taxon>Streptomycetaceae</taxon>
        <taxon>Streptomyces</taxon>
    </lineage>
</organism>
<keyword evidence="2" id="KW-1185">Reference proteome</keyword>
<sequence length="102" mass="11555">MGAGGTARRYCRECGDPLPQTMVAEAVFCSGRCRSRRWRRLQQTRQRVAAMQRGEQVECPVCGRSWTVGVERSKAAVYCSDRCRVRACRQRRASRNGVTDTP</sequence>
<dbReference type="KEGG" id="slau:SLA_0134"/>
<protein>
    <submittedName>
        <fullName evidence="1">Uncharacterized protein</fullName>
    </submittedName>
</protein>
<accession>A0A170RVI3</accession>
<evidence type="ECO:0000313" key="2">
    <source>
        <dbReference type="Proteomes" id="UP000217676"/>
    </source>
</evidence>
<dbReference type="AlphaFoldDB" id="A0A170RVI3"/>
<evidence type="ECO:0000313" key="1">
    <source>
        <dbReference type="EMBL" id="BAU81089.1"/>
    </source>
</evidence>
<name>A0A170RVI3_STRLU</name>
<gene>
    <name evidence="1" type="ORF">SLA_0134</name>
</gene>
<reference evidence="1 2" key="1">
    <citation type="journal article" date="2016" name="Genome Announc.">
        <title>Complete Genome Sequence of Thiostrepton-Producing Streptomyces laurentii ATCC 31255.</title>
        <authorList>
            <person name="Doi K."/>
            <person name="Fujino Y."/>
            <person name="Nagayoshi Y."/>
            <person name="Ohshima T."/>
            <person name="Ogata S."/>
        </authorList>
    </citation>
    <scope>NUCLEOTIDE SEQUENCE [LARGE SCALE GENOMIC DNA]</scope>
    <source>
        <strain evidence="1 2">ATCC 31255</strain>
    </source>
</reference>
<proteinExistence type="predicted"/>
<dbReference type="Proteomes" id="UP000217676">
    <property type="component" value="Chromosome"/>
</dbReference>
<dbReference type="EMBL" id="AP017424">
    <property type="protein sequence ID" value="BAU81089.1"/>
    <property type="molecule type" value="Genomic_DNA"/>
</dbReference>